<dbReference type="InterPro" id="IPR006861">
    <property type="entry name" value="HABP4_PAIRBP1-bd"/>
</dbReference>
<evidence type="ECO:0000313" key="3">
    <source>
        <dbReference type="EMBL" id="KAI5080697.1"/>
    </source>
</evidence>
<protein>
    <recommendedName>
        <fullName evidence="2">Hyaluronan/mRNA-binding protein domain-containing protein</fullName>
    </recommendedName>
</protein>
<feature type="compositionally biased region" description="Basic and acidic residues" evidence="1">
    <location>
        <begin position="1"/>
        <end position="10"/>
    </location>
</feature>
<sequence length="83" mass="9193">MARSLQETRARSVKNGSLRLDRHSGSGRRGTPKKGGAGAKYTWGAPGYNEDASTPIVDRKDPNYDEDEEVIPVRSRKTPDHLK</sequence>
<reference evidence="3" key="1">
    <citation type="submission" date="2021-01" db="EMBL/GenBank/DDBJ databases">
        <title>Adiantum capillus-veneris genome.</title>
        <authorList>
            <person name="Fang Y."/>
            <person name="Liao Q."/>
        </authorList>
    </citation>
    <scope>NUCLEOTIDE SEQUENCE</scope>
    <source>
        <strain evidence="3">H3</strain>
        <tissue evidence="3">Leaf</tissue>
    </source>
</reference>
<gene>
    <name evidence="3" type="ORF">GOP47_0003880</name>
</gene>
<accession>A0A9D4V858</accession>
<evidence type="ECO:0000259" key="2">
    <source>
        <dbReference type="Pfam" id="PF04774"/>
    </source>
</evidence>
<evidence type="ECO:0000256" key="1">
    <source>
        <dbReference type="SAM" id="MobiDB-lite"/>
    </source>
</evidence>
<feature type="domain" description="Hyaluronan/mRNA-binding protein" evidence="2">
    <location>
        <begin position="20"/>
        <end position="58"/>
    </location>
</feature>
<dbReference type="Proteomes" id="UP000886520">
    <property type="component" value="Chromosome 4"/>
</dbReference>
<dbReference type="Pfam" id="PF04774">
    <property type="entry name" value="HABP4_PAI-RBP1"/>
    <property type="match status" value="1"/>
</dbReference>
<feature type="region of interest" description="Disordered" evidence="1">
    <location>
        <begin position="1"/>
        <end position="83"/>
    </location>
</feature>
<keyword evidence="4" id="KW-1185">Reference proteome</keyword>
<evidence type="ECO:0000313" key="4">
    <source>
        <dbReference type="Proteomes" id="UP000886520"/>
    </source>
</evidence>
<dbReference type="EMBL" id="JABFUD020000004">
    <property type="protein sequence ID" value="KAI5080697.1"/>
    <property type="molecule type" value="Genomic_DNA"/>
</dbReference>
<organism evidence="3 4">
    <name type="scientific">Adiantum capillus-veneris</name>
    <name type="common">Maidenhair fern</name>
    <dbReference type="NCBI Taxonomy" id="13818"/>
    <lineage>
        <taxon>Eukaryota</taxon>
        <taxon>Viridiplantae</taxon>
        <taxon>Streptophyta</taxon>
        <taxon>Embryophyta</taxon>
        <taxon>Tracheophyta</taxon>
        <taxon>Polypodiopsida</taxon>
        <taxon>Polypodiidae</taxon>
        <taxon>Polypodiales</taxon>
        <taxon>Pteridineae</taxon>
        <taxon>Pteridaceae</taxon>
        <taxon>Vittarioideae</taxon>
        <taxon>Adiantum</taxon>
    </lineage>
</organism>
<proteinExistence type="predicted"/>
<name>A0A9D4V858_ADICA</name>
<dbReference type="OrthoDB" id="781057at2759"/>
<comment type="caution">
    <text evidence="3">The sequence shown here is derived from an EMBL/GenBank/DDBJ whole genome shotgun (WGS) entry which is preliminary data.</text>
</comment>
<dbReference type="AlphaFoldDB" id="A0A9D4V858"/>